<name>A0A7C4L3F1_9CHLR</name>
<dbReference type="AlphaFoldDB" id="A0A7C4L3F1"/>
<dbReference type="EMBL" id="DSXR01000127">
    <property type="protein sequence ID" value="HGS88421.1"/>
    <property type="molecule type" value="Genomic_DNA"/>
</dbReference>
<dbReference type="Pfam" id="PF06224">
    <property type="entry name" value="AlkZ-like"/>
    <property type="match status" value="1"/>
</dbReference>
<organism evidence="1">
    <name type="scientific">Bellilinea caldifistulae</name>
    <dbReference type="NCBI Taxonomy" id="360411"/>
    <lineage>
        <taxon>Bacteria</taxon>
        <taxon>Bacillati</taxon>
        <taxon>Chloroflexota</taxon>
        <taxon>Anaerolineae</taxon>
        <taxon>Anaerolineales</taxon>
        <taxon>Anaerolineaceae</taxon>
        <taxon>Bellilinea</taxon>
    </lineage>
</organism>
<protein>
    <submittedName>
        <fullName evidence="1">Winged helix-turn-helix domain-containing protein</fullName>
    </submittedName>
</protein>
<gene>
    <name evidence="1" type="ORF">ENT17_12520</name>
</gene>
<reference evidence="1" key="1">
    <citation type="journal article" date="2020" name="mSystems">
        <title>Genome- and Community-Level Interaction Insights into Carbon Utilization and Element Cycling Functions of Hydrothermarchaeota in Hydrothermal Sediment.</title>
        <authorList>
            <person name="Zhou Z."/>
            <person name="Liu Y."/>
            <person name="Xu W."/>
            <person name="Pan J."/>
            <person name="Luo Z.H."/>
            <person name="Li M."/>
        </authorList>
    </citation>
    <scope>NUCLEOTIDE SEQUENCE [LARGE SCALE GENOMIC DNA]</scope>
    <source>
        <strain evidence="1">SpSt-556</strain>
    </source>
</reference>
<accession>A0A7C4L3F1</accession>
<comment type="caution">
    <text evidence="1">The sequence shown here is derived from an EMBL/GenBank/DDBJ whole genome shotgun (WGS) entry which is preliminary data.</text>
</comment>
<dbReference type="PANTHER" id="PTHR30528">
    <property type="entry name" value="CYTOPLASMIC PROTEIN"/>
    <property type="match status" value="1"/>
</dbReference>
<dbReference type="InterPro" id="IPR009351">
    <property type="entry name" value="AlkZ-like"/>
</dbReference>
<dbReference type="PANTHER" id="PTHR30528:SF0">
    <property type="entry name" value="CYTOPLASMIC PROTEIN"/>
    <property type="match status" value="1"/>
</dbReference>
<sequence>MCYHWGIPFRGRRTVAALKHFEVEMSLPAGEARRFMLWQQYLLPAHTLEGKPGIMTYFQRAGCVQFDPVSVVGWSPHLVLQARVRDYQPHWLEELLYRERRLWDGWDKVQSIYPVEDYPFFGLRREENRRNHWLPHEQVSQVHPHVLDRIRRHGAVSSLDLQSGDQVDGWWGVPVRVERAALENLYNMGELGIHHRVGTRRYFDLTERLLPAQIYAAKPPFERLEDYHDWHVLRRVGGMGLASPTAGEAWGGILGMKSNERLAALRRLVEKGLLVAVEIEELPGKILFMRREDWQAWQESRGMETAPDRVLFLPPLDNLLWQREVIRWLFEFDYVWEVYKPAATRQFGAYTLPVLCGDQFIARCDAVLERRTKTLRIRGWWWEAGAERGDARLQAAVWNGLMAFQAGLGAEKFGKPCRG</sequence>
<evidence type="ECO:0000313" key="1">
    <source>
        <dbReference type="EMBL" id="HGS88421.1"/>
    </source>
</evidence>
<proteinExistence type="predicted"/>